<evidence type="ECO:0000256" key="2">
    <source>
        <dbReference type="ARBA" id="ARBA00005262"/>
    </source>
</evidence>
<evidence type="ECO:0000313" key="8">
    <source>
        <dbReference type="Proteomes" id="UP000234414"/>
    </source>
</evidence>
<dbReference type="GeneID" id="93835344"/>
<dbReference type="RefSeq" id="WP_024957944.1">
    <property type="nucleotide sequence ID" value="NZ_CP008838.1"/>
</dbReference>
<dbReference type="Pfam" id="PF02417">
    <property type="entry name" value="Chromate_transp"/>
    <property type="match status" value="2"/>
</dbReference>
<protein>
    <submittedName>
        <fullName evidence="7">Chromate transporter</fullName>
    </submittedName>
</protein>
<dbReference type="EMBL" id="CP025298">
    <property type="protein sequence ID" value="AUI09366.1"/>
    <property type="molecule type" value="Genomic_DNA"/>
</dbReference>
<evidence type="ECO:0000256" key="3">
    <source>
        <dbReference type="ARBA" id="ARBA00022475"/>
    </source>
</evidence>
<dbReference type="GO" id="GO:0005886">
    <property type="term" value="C:plasma membrane"/>
    <property type="evidence" value="ECO:0007669"/>
    <property type="project" value="UniProtKB-SubCell"/>
</dbReference>
<dbReference type="Proteomes" id="UP000234414">
    <property type="component" value="Chromosome"/>
</dbReference>
<dbReference type="AlphaFoldDB" id="A0AAD0FQA8"/>
<dbReference type="NCBIfam" id="TIGR00937">
    <property type="entry name" value="2A51"/>
    <property type="match status" value="1"/>
</dbReference>
<comment type="similarity">
    <text evidence="2">Belongs to the chromate ion transporter (CHR) (TC 2.A.51) family.</text>
</comment>
<organism evidence="7 8">
    <name type="scientific">Stenotrophomonas maltophilia</name>
    <name type="common">Pseudomonas maltophilia</name>
    <name type="synonym">Xanthomonas maltophilia</name>
    <dbReference type="NCBI Taxonomy" id="40324"/>
    <lineage>
        <taxon>Bacteria</taxon>
        <taxon>Pseudomonadati</taxon>
        <taxon>Pseudomonadota</taxon>
        <taxon>Gammaproteobacteria</taxon>
        <taxon>Lysobacterales</taxon>
        <taxon>Lysobacteraceae</taxon>
        <taxon>Stenotrophomonas</taxon>
        <taxon>Stenotrophomonas maltophilia group</taxon>
    </lineage>
</organism>
<keyword evidence="6" id="KW-0472">Membrane</keyword>
<sequence>MPTLHPAKSESAWRVFLVFLRLGLTSFGGPIAHLSYFRLEFVERRRWLTDRSYSDLVALCQLLPGPASSQVGMALGLARAGWLGLLAAWAGFTLPSAVLMILFGFGVARYQGILESGWLHGLKIVAVAVVAQAVWGMARTLCPDRLRAGMALVAAVLTLALPSVFGQMVVIICSGLLGRWALKIEPAQGQFACSYPVSRRTGSVALMLLVLPLVLLPVWVVASGSPLAVLLEGTYRAGALVFGGGHVVLPLLQTAVVQSGTVTTADLLAGYGAAQAVPGPLFTFAAYLGALAKGPLGGWLGGLVLLAVIFLPAFLVLVGALPFWEALRHRKALQASIAGVNTGVVGILLAALYNPVWTSAIHDRWDAAMALVAFGLLALARTPPILVVLLAAMTTWALPR</sequence>
<accession>A0AAD0FQA8</accession>
<dbReference type="PANTHER" id="PTHR33567:SF3">
    <property type="entry name" value="CHROMATE ION TRANSPORTER (EUROFUNG)"/>
    <property type="match status" value="1"/>
</dbReference>
<evidence type="ECO:0000256" key="6">
    <source>
        <dbReference type="ARBA" id="ARBA00023136"/>
    </source>
</evidence>
<evidence type="ECO:0000313" key="7">
    <source>
        <dbReference type="EMBL" id="AUI09366.1"/>
    </source>
</evidence>
<reference evidence="7 8" key="1">
    <citation type="submission" date="2017-12" db="EMBL/GenBank/DDBJ databases">
        <title>Complete Genome Sequence of Stenotrophomonas maltophilia CSM2.</title>
        <authorList>
            <person name="Castro-Jaimes S."/>
            <person name="Lopez-Leal G."/>
            <person name="Barberena Jonas C."/>
            <person name="Bustos P."/>
            <person name="Perez-Oseguera A."/>
            <person name="Cevallos M.A."/>
        </authorList>
    </citation>
    <scope>NUCLEOTIDE SEQUENCE [LARGE SCALE GENOMIC DNA]</scope>
    <source>
        <strain evidence="7 8">CSM2</strain>
    </source>
</reference>
<dbReference type="PIRSF" id="PIRSF004810">
    <property type="entry name" value="ChrA"/>
    <property type="match status" value="1"/>
</dbReference>
<dbReference type="InterPro" id="IPR014047">
    <property type="entry name" value="Chr_Tranpt_l_chain"/>
</dbReference>
<keyword evidence="5" id="KW-1133">Transmembrane helix</keyword>
<evidence type="ECO:0000256" key="4">
    <source>
        <dbReference type="ARBA" id="ARBA00022692"/>
    </source>
</evidence>
<keyword evidence="4" id="KW-0812">Transmembrane</keyword>
<proteinExistence type="inferred from homology"/>
<keyword evidence="3" id="KW-1003">Cell membrane</keyword>
<gene>
    <name evidence="7" type="ORF">SmaCSM2_20140</name>
</gene>
<name>A0AAD0FQA8_STEMA</name>
<comment type="subcellular location">
    <subcellularLocation>
        <location evidence="1">Cell membrane</location>
        <topology evidence="1">Multi-pass membrane protein</topology>
    </subcellularLocation>
</comment>
<dbReference type="InterPro" id="IPR003370">
    <property type="entry name" value="Chromate_transpt"/>
</dbReference>
<dbReference type="PANTHER" id="PTHR33567">
    <property type="entry name" value="CHROMATE ION TRANSPORTER (EUROFUNG)"/>
    <property type="match status" value="1"/>
</dbReference>
<dbReference type="GO" id="GO:0015109">
    <property type="term" value="F:chromate transmembrane transporter activity"/>
    <property type="evidence" value="ECO:0007669"/>
    <property type="project" value="InterPro"/>
</dbReference>
<evidence type="ECO:0000256" key="1">
    <source>
        <dbReference type="ARBA" id="ARBA00004651"/>
    </source>
</evidence>
<evidence type="ECO:0000256" key="5">
    <source>
        <dbReference type="ARBA" id="ARBA00022989"/>
    </source>
</evidence>